<evidence type="ECO:0000313" key="1">
    <source>
        <dbReference type="EMBL" id="GGE37354.1"/>
    </source>
</evidence>
<keyword evidence="2" id="KW-1185">Reference proteome</keyword>
<protein>
    <submittedName>
        <fullName evidence="1">Uncharacterized protein</fullName>
    </submittedName>
</protein>
<name>A0A917ABT2_9STRE</name>
<dbReference type="Proteomes" id="UP000660801">
    <property type="component" value="Unassembled WGS sequence"/>
</dbReference>
<dbReference type="AlphaFoldDB" id="A0A917ABT2"/>
<dbReference type="EMBL" id="BMJN01000047">
    <property type="protein sequence ID" value="GGE37354.1"/>
    <property type="molecule type" value="Genomic_DNA"/>
</dbReference>
<accession>A0A917ABT2</accession>
<reference evidence="1" key="1">
    <citation type="journal article" date="2014" name="Int. J. Syst. Evol. Microbiol.">
        <title>Complete genome sequence of Corynebacterium casei LMG S-19264T (=DSM 44701T), isolated from a smear-ripened cheese.</title>
        <authorList>
            <consortium name="US DOE Joint Genome Institute (JGI-PGF)"/>
            <person name="Walter F."/>
            <person name="Albersmeier A."/>
            <person name="Kalinowski J."/>
            <person name="Ruckert C."/>
        </authorList>
    </citation>
    <scope>NUCLEOTIDE SEQUENCE</scope>
    <source>
        <strain evidence="1">CGMCC 1.15533</strain>
    </source>
</reference>
<evidence type="ECO:0000313" key="2">
    <source>
        <dbReference type="Proteomes" id="UP000660801"/>
    </source>
</evidence>
<proteinExistence type="predicted"/>
<organism evidence="1 2">
    <name type="scientific">Streptococcus himalayensis</name>
    <dbReference type="NCBI Taxonomy" id="1888195"/>
    <lineage>
        <taxon>Bacteria</taxon>
        <taxon>Bacillati</taxon>
        <taxon>Bacillota</taxon>
        <taxon>Bacilli</taxon>
        <taxon>Lactobacillales</taxon>
        <taxon>Streptococcaceae</taxon>
        <taxon>Streptococcus</taxon>
    </lineage>
</organism>
<gene>
    <name evidence="1" type="ORF">GCM10011510_18330</name>
</gene>
<reference evidence="1" key="2">
    <citation type="submission" date="2020-09" db="EMBL/GenBank/DDBJ databases">
        <authorList>
            <person name="Sun Q."/>
            <person name="Zhou Y."/>
        </authorList>
    </citation>
    <scope>NUCLEOTIDE SEQUENCE</scope>
    <source>
        <strain evidence="1">CGMCC 1.15533</strain>
    </source>
</reference>
<sequence>MTYLLEHLPNEESLAKKEVLETYLPRAEQIQNNCKLKKFQSQARLWNFFNIPRYGAVTIVWM</sequence>
<comment type="caution">
    <text evidence="1">The sequence shown here is derived from an EMBL/GenBank/DDBJ whole genome shotgun (WGS) entry which is preliminary data.</text>
</comment>